<accession>A0A5N0UUU4</accession>
<dbReference type="OrthoDB" id="3177763at2"/>
<protein>
    <submittedName>
        <fullName evidence="2">MarR family transcriptional regulator</fullName>
    </submittedName>
</protein>
<comment type="caution">
    <text evidence="2">The sequence shown here is derived from an EMBL/GenBank/DDBJ whole genome shotgun (WGS) entry which is preliminary data.</text>
</comment>
<dbReference type="PRINTS" id="PR00598">
    <property type="entry name" value="HTHMARR"/>
</dbReference>
<dbReference type="PROSITE" id="PS50995">
    <property type="entry name" value="HTH_MARR_2"/>
    <property type="match status" value="1"/>
</dbReference>
<sequence>MAHYTARLLWFIKRAEQATQQAKEQVLRAYGITPAQLAALTILSDHDGITSAELARQCQVTPQTMNSTVGRLEARGLVERSPHALHRTLIEIRLTGDGRELFERADARLKILDADLGQDLSAAELKTLKELLTRVADTAPRAAAARAVAPRAGAARAGAATAAARPAAPKGK</sequence>
<dbReference type="GO" id="GO:0006950">
    <property type="term" value="P:response to stress"/>
    <property type="evidence" value="ECO:0007669"/>
    <property type="project" value="TreeGrafter"/>
</dbReference>
<dbReference type="SUPFAM" id="SSF46785">
    <property type="entry name" value="Winged helix' DNA-binding domain"/>
    <property type="match status" value="1"/>
</dbReference>
<dbReference type="AlphaFoldDB" id="A0A5N0UUU4"/>
<reference evidence="2" key="1">
    <citation type="submission" date="2019-09" db="EMBL/GenBank/DDBJ databases">
        <authorList>
            <person name="Teo W.F.A."/>
            <person name="Duangmal K."/>
        </authorList>
    </citation>
    <scope>NUCLEOTIDE SEQUENCE [LARGE SCALE GENOMIC DNA]</scope>
    <source>
        <strain evidence="2">K81G1</strain>
    </source>
</reference>
<dbReference type="InterPro" id="IPR036388">
    <property type="entry name" value="WH-like_DNA-bd_sf"/>
</dbReference>
<evidence type="ECO:0000259" key="1">
    <source>
        <dbReference type="PROSITE" id="PS50995"/>
    </source>
</evidence>
<dbReference type="EMBL" id="VMNW02000058">
    <property type="protein sequence ID" value="KAA9155293.1"/>
    <property type="molecule type" value="Genomic_DNA"/>
</dbReference>
<dbReference type="InterPro" id="IPR036390">
    <property type="entry name" value="WH_DNA-bd_sf"/>
</dbReference>
<gene>
    <name evidence="2" type="ORF">FPZ12_030205</name>
</gene>
<evidence type="ECO:0000313" key="3">
    <source>
        <dbReference type="Proteomes" id="UP000319769"/>
    </source>
</evidence>
<keyword evidence="3" id="KW-1185">Reference proteome</keyword>
<evidence type="ECO:0000313" key="2">
    <source>
        <dbReference type="EMBL" id="KAA9155293.1"/>
    </source>
</evidence>
<dbReference type="RefSeq" id="WP_144757918.1">
    <property type="nucleotide sequence ID" value="NZ_VMNW02000058.1"/>
</dbReference>
<dbReference type="InterPro" id="IPR000835">
    <property type="entry name" value="HTH_MarR-typ"/>
</dbReference>
<dbReference type="PANTHER" id="PTHR33164">
    <property type="entry name" value="TRANSCRIPTIONAL REGULATOR, MARR FAMILY"/>
    <property type="match status" value="1"/>
</dbReference>
<organism evidence="2 3">
    <name type="scientific">Amycolatopsis acidicola</name>
    <dbReference type="NCBI Taxonomy" id="2596893"/>
    <lineage>
        <taxon>Bacteria</taxon>
        <taxon>Bacillati</taxon>
        <taxon>Actinomycetota</taxon>
        <taxon>Actinomycetes</taxon>
        <taxon>Pseudonocardiales</taxon>
        <taxon>Pseudonocardiaceae</taxon>
        <taxon>Amycolatopsis</taxon>
    </lineage>
</organism>
<dbReference type="GO" id="GO:0003700">
    <property type="term" value="F:DNA-binding transcription factor activity"/>
    <property type="evidence" value="ECO:0007669"/>
    <property type="project" value="InterPro"/>
</dbReference>
<dbReference type="Pfam" id="PF12802">
    <property type="entry name" value="MarR_2"/>
    <property type="match status" value="1"/>
</dbReference>
<dbReference type="SMART" id="SM00347">
    <property type="entry name" value="HTH_MARR"/>
    <property type="match status" value="1"/>
</dbReference>
<dbReference type="InterPro" id="IPR039422">
    <property type="entry name" value="MarR/SlyA-like"/>
</dbReference>
<proteinExistence type="predicted"/>
<dbReference type="Proteomes" id="UP000319769">
    <property type="component" value="Unassembled WGS sequence"/>
</dbReference>
<dbReference type="PANTHER" id="PTHR33164:SF43">
    <property type="entry name" value="HTH-TYPE TRANSCRIPTIONAL REPRESSOR YETL"/>
    <property type="match status" value="1"/>
</dbReference>
<dbReference type="Gene3D" id="1.10.10.10">
    <property type="entry name" value="Winged helix-like DNA-binding domain superfamily/Winged helix DNA-binding domain"/>
    <property type="match status" value="1"/>
</dbReference>
<feature type="domain" description="HTH marR-type" evidence="1">
    <location>
        <begin position="5"/>
        <end position="137"/>
    </location>
</feature>
<name>A0A5N0UUU4_9PSEU</name>